<evidence type="ECO:0000256" key="3">
    <source>
        <dbReference type="ARBA" id="ARBA00023015"/>
    </source>
</evidence>
<evidence type="ECO:0000313" key="10">
    <source>
        <dbReference type="Proteomes" id="UP000036045"/>
    </source>
</evidence>
<keyword evidence="3" id="KW-0805">Transcription regulation</keyword>
<dbReference type="InterPro" id="IPR007737">
    <property type="entry name" value="Mga_HTH"/>
</dbReference>
<dbReference type="InterPro" id="IPR013196">
    <property type="entry name" value="HTH_11"/>
</dbReference>
<keyword evidence="1" id="KW-0808">Transferase</keyword>
<dbReference type="Gene3D" id="3.40.930.10">
    <property type="entry name" value="Mannitol-specific EII, Chain A"/>
    <property type="match status" value="1"/>
</dbReference>
<dbReference type="SUPFAM" id="SSF55804">
    <property type="entry name" value="Phoshotransferase/anion transport protein"/>
    <property type="match status" value="1"/>
</dbReference>
<dbReference type="InterPro" id="IPR036390">
    <property type="entry name" value="WH_DNA-bd_sf"/>
</dbReference>
<feature type="domain" description="PTS EIIA type-2" evidence="6">
    <location>
        <begin position="505"/>
        <end position="644"/>
    </location>
</feature>
<dbReference type="SUPFAM" id="SSF46785">
    <property type="entry name" value="Winged helix' DNA-binding domain"/>
    <property type="match status" value="1"/>
</dbReference>
<dbReference type="PROSITE" id="PS51099">
    <property type="entry name" value="PTS_EIIB_TYPE_2"/>
    <property type="match status" value="1"/>
</dbReference>
<dbReference type="Pfam" id="PF05043">
    <property type="entry name" value="Mga"/>
    <property type="match status" value="1"/>
</dbReference>
<gene>
    <name evidence="9" type="ORF">ABW02_05645</name>
</gene>
<dbReference type="PROSITE" id="PS51094">
    <property type="entry name" value="PTS_EIIA_TYPE_2"/>
    <property type="match status" value="1"/>
</dbReference>
<evidence type="ECO:0000259" key="8">
    <source>
        <dbReference type="PROSITE" id="PS51372"/>
    </source>
</evidence>
<evidence type="ECO:0000313" key="9">
    <source>
        <dbReference type="EMBL" id="KLV27633.1"/>
    </source>
</evidence>
<evidence type="ECO:0000256" key="2">
    <source>
        <dbReference type="ARBA" id="ARBA00022737"/>
    </source>
</evidence>
<evidence type="ECO:0000256" key="4">
    <source>
        <dbReference type="ARBA" id="ARBA00023159"/>
    </source>
</evidence>
<feature type="domain" description="PTS EIIB type-2" evidence="7">
    <location>
        <begin position="411"/>
        <end position="502"/>
    </location>
</feature>
<dbReference type="EMBL" id="LDPH01000003">
    <property type="protein sequence ID" value="KLV27633.1"/>
    <property type="molecule type" value="Genomic_DNA"/>
</dbReference>
<evidence type="ECO:0000259" key="6">
    <source>
        <dbReference type="PROSITE" id="PS51094"/>
    </source>
</evidence>
<feature type="domain" description="PRD" evidence="8">
    <location>
        <begin position="189"/>
        <end position="294"/>
    </location>
</feature>
<dbReference type="OrthoDB" id="3710983at2"/>
<evidence type="ECO:0000256" key="5">
    <source>
        <dbReference type="ARBA" id="ARBA00023163"/>
    </source>
</evidence>
<keyword evidence="10" id="KW-1185">Reference proteome</keyword>
<sequence>MLSSRMKQVLSELLAADTPVTGEYLATVNHVTARTTREDIKNLDAILNNHGAKIISVISKGYTLEIWDKAVFQQYLHSIFVENSLSHTGIPKTPDDRVTYIIIRFLLNDQYLKLDDLADELFVSKSTIQQDIKHVKESLQKYDIILEARPNYGLKAIGDEIKVRFCLSEYVLDRKKQTISTIDSPHPSIFNEEKMDNIQEIILRQIKKYQITLSDIAINNLLIHIVIAQKRIVSGHYVAIFHADLDEIEQQREYHVANEIVKEVEDLYQIKFPQAEIAYIAMHLLGTKLVTQKKGHIDHVIEDDILQLVHFVLSKIEEKLDLGIEKDEELIFGMSMHLKPAVNRIKYGMNIRNPMLQEIKNNYPLAYEAGIIAGLAIKEYTGIEMDENEVGYLALHIGAAMERTKLRSGPKRCLVVCASGLGTAQLIYYRLKSYFGSNLDVVGTTEYYMLDQYNLNEVDFIVSSIPFKESFDIPVIEVNAILKESDLKAIEKFILNQSNHQPIESFFRQDLIFLKKTFHSQEEVLTFLHTQLMKKGLVGKPFLDAVYEREKVAPTAYGNLVAIPHPITPQTEKTFVCVCTLEKPIDWNNNSVQIIFLLCVKKNSQEDLQEMYDVLGKFIEDHTSVHKILKASMYEEFIRIMKEA</sequence>
<accession>A0A0J1INZ5</accession>
<dbReference type="InterPro" id="IPR036634">
    <property type="entry name" value="PRD_sf"/>
</dbReference>
<feature type="domain" description="PRD" evidence="8">
    <location>
        <begin position="300"/>
        <end position="407"/>
    </location>
</feature>
<dbReference type="PANTHER" id="PTHR30185">
    <property type="entry name" value="CRYPTIC BETA-GLUCOSIDE BGL OPERON ANTITERMINATOR"/>
    <property type="match status" value="1"/>
</dbReference>
<dbReference type="Gene3D" id="1.10.10.10">
    <property type="entry name" value="Winged helix-like DNA-binding domain superfamily/Winged helix DNA-binding domain"/>
    <property type="match status" value="2"/>
</dbReference>
<keyword evidence="2" id="KW-0677">Repeat</keyword>
<dbReference type="InterPro" id="IPR011608">
    <property type="entry name" value="PRD"/>
</dbReference>
<dbReference type="AlphaFoldDB" id="A0A0J1INZ5"/>
<dbReference type="InterPro" id="IPR036388">
    <property type="entry name" value="WH-like_DNA-bd_sf"/>
</dbReference>
<dbReference type="PATRIC" id="fig|1397.4.peg.3239"/>
<dbReference type="InterPro" id="IPR036095">
    <property type="entry name" value="PTS_EIIB-like_sf"/>
</dbReference>
<dbReference type="SUPFAM" id="SSF52794">
    <property type="entry name" value="PTS system IIB component-like"/>
    <property type="match status" value="1"/>
</dbReference>
<dbReference type="Gene3D" id="3.40.50.2300">
    <property type="match status" value="1"/>
</dbReference>
<evidence type="ECO:0000259" key="7">
    <source>
        <dbReference type="PROSITE" id="PS51099"/>
    </source>
</evidence>
<protein>
    <submittedName>
        <fullName evidence="9">PTS fructose transporter subunit IIA</fullName>
    </submittedName>
</protein>
<reference evidence="9 10" key="1">
    <citation type="submission" date="2015-05" db="EMBL/GenBank/DDBJ databases">
        <title>Whole genome sequence and identification of bacterial endophytes from Costus igneus.</title>
        <authorList>
            <person name="Lee Y.P."/>
            <person name="Gan H.M."/>
            <person name="Eng W."/>
            <person name="Wheatley M.S."/>
            <person name="Caraballo A."/>
            <person name="Polter S."/>
            <person name="Savka M.A."/>
            <person name="Hudson A.O."/>
        </authorList>
    </citation>
    <scope>NUCLEOTIDE SEQUENCE [LARGE SCALE GENOMIC DNA]</scope>
    <source>
        <strain evidence="9 10">RIT379</strain>
    </source>
</reference>
<keyword evidence="5" id="KW-0804">Transcription</keyword>
<dbReference type="GO" id="GO:0009401">
    <property type="term" value="P:phosphoenolpyruvate-dependent sugar phosphotransferase system"/>
    <property type="evidence" value="ECO:0007669"/>
    <property type="project" value="InterPro"/>
</dbReference>
<dbReference type="RefSeq" id="WP_047940953.1">
    <property type="nucleotide sequence ID" value="NZ_LDPH01000003.1"/>
</dbReference>
<dbReference type="Pfam" id="PF00874">
    <property type="entry name" value="PRD"/>
    <property type="match status" value="2"/>
</dbReference>
<dbReference type="Pfam" id="PF00359">
    <property type="entry name" value="PTS_EIIA_2"/>
    <property type="match status" value="1"/>
</dbReference>
<dbReference type="InterPro" id="IPR013011">
    <property type="entry name" value="PTS_EIIB_2"/>
</dbReference>
<dbReference type="PROSITE" id="PS51372">
    <property type="entry name" value="PRD_2"/>
    <property type="match status" value="2"/>
</dbReference>
<dbReference type="InterPro" id="IPR002178">
    <property type="entry name" value="PTS_EIIA_type-2_dom"/>
</dbReference>
<proteinExistence type="predicted"/>
<dbReference type="CDD" id="cd05568">
    <property type="entry name" value="PTS_IIB_bgl_like"/>
    <property type="match status" value="1"/>
</dbReference>
<dbReference type="Proteomes" id="UP000036045">
    <property type="component" value="Unassembled WGS sequence"/>
</dbReference>
<dbReference type="InterPro" id="IPR016152">
    <property type="entry name" value="PTrfase/Anion_transptr"/>
</dbReference>
<evidence type="ECO:0000256" key="1">
    <source>
        <dbReference type="ARBA" id="ARBA00022679"/>
    </source>
</evidence>
<dbReference type="InterPro" id="IPR050661">
    <property type="entry name" value="BglG_antiterminators"/>
</dbReference>
<comment type="caution">
    <text evidence="9">The sequence shown here is derived from an EMBL/GenBank/DDBJ whole genome shotgun (WGS) entry which is preliminary data.</text>
</comment>
<dbReference type="PANTHER" id="PTHR30185:SF13">
    <property type="entry name" value="LICABCH OPERON REGULATOR-RELATED"/>
    <property type="match status" value="1"/>
</dbReference>
<dbReference type="SUPFAM" id="SSF63520">
    <property type="entry name" value="PTS-regulatory domain, PRD"/>
    <property type="match status" value="2"/>
</dbReference>
<dbReference type="Pfam" id="PF08279">
    <property type="entry name" value="HTH_11"/>
    <property type="match status" value="1"/>
</dbReference>
<keyword evidence="4" id="KW-0010">Activator</keyword>
<organism evidence="9 10">
    <name type="scientific">Niallia circulans</name>
    <name type="common">Bacillus circulans</name>
    <dbReference type="NCBI Taxonomy" id="1397"/>
    <lineage>
        <taxon>Bacteria</taxon>
        <taxon>Bacillati</taxon>
        <taxon>Bacillota</taxon>
        <taxon>Bacilli</taxon>
        <taxon>Bacillales</taxon>
        <taxon>Bacillaceae</taxon>
        <taxon>Niallia</taxon>
    </lineage>
</organism>
<dbReference type="CDD" id="cd00211">
    <property type="entry name" value="PTS_IIA_fru"/>
    <property type="match status" value="1"/>
</dbReference>
<dbReference type="GO" id="GO:0008982">
    <property type="term" value="F:protein-N(PI)-phosphohistidine-sugar phosphotransferase activity"/>
    <property type="evidence" value="ECO:0007669"/>
    <property type="project" value="InterPro"/>
</dbReference>
<dbReference type="Gene3D" id="1.10.1790.10">
    <property type="entry name" value="PRD domain"/>
    <property type="match status" value="2"/>
</dbReference>
<name>A0A0J1INZ5_NIACI</name>
<dbReference type="GO" id="GO:0006355">
    <property type="term" value="P:regulation of DNA-templated transcription"/>
    <property type="evidence" value="ECO:0007669"/>
    <property type="project" value="InterPro"/>
</dbReference>